<feature type="chain" id="PRO_5011963805" evidence="2">
    <location>
        <begin position="21"/>
        <end position="254"/>
    </location>
</feature>
<evidence type="ECO:0000256" key="2">
    <source>
        <dbReference type="SAM" id="SignalP"/>
    </source>
</evidence>
<accession>A0A1W0XBF4</accession>
<feature type="region of interest" description="Disordered" evidence="1">
    <location>
        <begin position="196"/>
        <end position="223"/>
    </location>
</feature>
<evidence type="ECO:0000313" key="4">
    <source>
        <dbReference type="Proteomes" id="UP000192578"/>
    </source>
</evidence>
<keyword evidence="4" id="KW-1185">Reference proteome</keyword>
<evidence type="ECO:0000313" key="3">
    <source>
        <dbReference type="EMBL" id="OQV24642.1"/>
    </source>
</evidence>
<evidence type="ECO:0000256" key="1">
    <source>
        <dbReference type="SAM" id="MobiDB-lite"/>
    </source>
</evidence>
<protein>
    <submittedName>
        <fullName evidence="3">Uncharacterized protein</fullName>
    </submittedName>
</protein>
<dbReference type="EMBL" id="MTYJ01000006">
    <property type="protein sequence ID" value="OQV24642.1"/>
    <property type="molecule type" value="Genomic_DNA"/>
</dbReference>
<dbReference type="OrthoDB" id="10234394at2759"/>
<feature type="signal peptide" evidence="2">
    <location>
        <begin position="1"/>
        <end position="20"/>
    </location>
</feature>
<proteinExistence type="predicted"/>
<gene>
    <name evidence="3" type="ORF">BV898_01701</name>
</gene>
<feature type="region of interest" description="Disordered" evidence="1">
    <location>
        <begin position="235"/>
        <end position="254"/>
    </location>
</feature>
<dbReference type="AlphaFoldDB" id="A0A1W0XBF4"/>
<reference evidence="4" key="1">
    <citation type="submission" date="2017-01" db="EMBL/GenBank/DDBJ databases">
        <title>Comparative genomics of anhydrobiosis in the tardigrade Hypsibius dujardini.</title>
        <authorList>
            <person name="Yoshida Y."/>
            <person name="Koutsovoulos G."/>
            <person name="Laetsch D."/>
            <person name="Stevens L."/>
            <person name="Kumar S."/>
            <person name="Horikawa D."/>
            <person name="Ishino K."/>
            <person name="Komine S."/>
            <person name="Tomita M."/>
            <person name="Blaxter M."/>
            <person name="Arakawa K."/>
        </authorList>
    </citation>
    <scope>NUCLEOTIDE SEQUENCE [LARGE SCALE GENOMIC DNA]</scope>
    <source>
        <strain evidence="4">Z151</strain>
    </source>
</reference>
<sequence>MQAILGGLTMALCSFGVVYAQYNGGNQGYGNYGGSGYGGGDYSSSTGYSVASSTGNSVYGGSSTMGYNAGGGGYGNNNNNNNNNYGYSGGGDGGYGNDNGGGNGDYGNDGRRKIGVPILAYPPTPFGYGQEQGYGYGNIFMLAQLLGSYDKAQEFMTKLFKTNSPQDSDSTYGSGAPGGVDYGGGGQAGGYGGGADNGGGGYGGGNDGGYGQQNAGQGYGGGGYPRAAEASPAIFANPTAVYEGPEAPSVDERR</sequence>
<organism evidence="3 4">
    <name type="scientific">Hypsibius exemplaris</name>
    <name type="common">Freshwater tardigrade</name>
    <dbReference type="NCBI Taxonomy" id="2072580"/>
    <lineage>
        <taxon>Eukaryota</taxon>
        <taxon>Metazoa</taxon>
        <taxon>Ecdysozoa</taxon>
        <taxon>Tardigrada</taxon>
        <taxon>Eutardigrada</taxon>
        <taxon>Parachela</taxon>
        <taxon>Hypsibioidea</taxon>
        <taxon>Hypsibiidae</taxon>
        <taxon>Hypsibius</taxon>
    </lineage>
</organism>
<name>A0A1W0XBF4_HYPEX</name>
<comment type="caution">
    <text evidence="3">The sequence shown here is derived from an EMBL/GenBank/DDBJ whole genome shotgun (WGS) entry which is preliminary data.</text>
</comment>
<keyword evidence="2" id="KW-0732">Signal</keyword>
<dbReference type="Proteomes" id="UP000192578">
    <property type="component" value="Unassembled WGS sequence"/>
</dbReference>